<dbReference type="Gene3D" id="1.20.140.10">
    <property type="entry name" value="Butyryl-CoA Dehydrogenase, subunit A, domain 3"/>
    <property type="match status" value="1"/>
</dbReference>
<dbReference type="PIRSF" id="PIRSF016578">
    <property type="entry name" value="HsaA"/>
    <property type="match status" value="1"/>
</dbReference>
<name>A0A1Y5PP58_9SPHN</name>
<dbReference type="Gene3D" id="2.40.110.10">
    <property type="entry name" value="Butyryl-CoA Dehydrogenase, subunit A, domain 2"/>
    <property type="match status" value="1"/>
</dbReference>
<dbReference type="SUPFAM" id="SSF56645">
    <property type="entry name" value="Acyl-CoA dehydrogenase NM domain-like"/>
    <property type="match status" value="1"/>
</dbReference>
<dbReference type="PANTHER" id="PTHR43884:SF12">
    <property type="entry name" value="ISOVALERYL-COA DEHYDROGENASE, MITOCHONDRIAL-RELATED"/>
    <property type="match status" value="1"/>
</dbReference>
<reference evidence="3" key="1">
    <citation type="submission" date="2016-03" db="EMBL/GenBank/DDBJ databases">
        <authorList>
            <person name="Ploux O."/>
        </authorList>
    </citation>
    <scope>NUCLEOTIDE SEQUENCE</scope>
    <source>
        <strain evidence="3">UC10</strain>
    </source>
</reference>
<feature type="domain" description="Acyl-CoA dehydrogenase C-terminal" evidence="2">
    <location>
        <begin position="251"/>
        <end position="382"/>
    </location>
</feature>
<dbReference type="GO" id="GO:0050660">
    <property type="term" value="F:flavin adenine dinucleotide binding"/>
    <property type="evidence" value="ECO:0007669"/>
    <property type="project" value="InterPro"/>
</dbReference>
<dbReference type="KEGG" id="sphu:SPPYR_0631"/>
<dbReference type="InterPro" id="IPR036250">
    <property type="entry name" value="AcylCo_DH-like_C"/>
</dbReference>
<protein>
    <submittedName>
        <fullName evidence="3">Putative oxidoreductase</fullName>
    </submittedName>
</protein>
<evidence type="ECO:0000313" key="3">
    <source>
        <dbReference type="EMBL" id="SBV31751.1"/>
    </source>
</evidence>
<keyword evidence="1" id="KW-0560">Oxidoreductase</keyword>
<dbReference type="PANTHER" id="PTHR43884">
    <property type="entry name" value="ACYL-COA DEHYDROGENASE"/>
    <property type="match status" value="1"/>
</dbReference>
<dbReference type="Gene3D" id="1.10.540.10">
    <property type="entry name" value="Acyl-CoA dehydrogenase/oxidase, N-terminal domain"/>
    <property type="match status" value="1"/>
</dbReference>
<gene>
    <name evidence="3" type="ORF">SPPYR_0631</name>
</gene>
<sequence length="405" mass="43786">MQYESQTMVKEKSTANAAIDYRAIVRDMAPLVASEAREAEAKGDLTKPVVDIFLESELVWFMAPRELGGGASSIRTCIEVLEDLARSDGSTGWSLMATSIHTLYASGWAGDEAIDAMFGGGRRAIVAGMPGPIGKATKLADGRFRGSGRFGFASGSGYADWFLAGMTLSENGEVVRDEQGAPATVTFYLKRDQIEYVPNWDVLGLRATASNDFVVDDVTVSPDFATNVRTYTPLRGPASYRMGGLAFGAAGHCAVVLGMMKRALEEIAIIAAGKARLGYNGPIGSHPMFQKDFAVQEAAYTSLRSRVIEIFEELEREAEAGNPPTPAQFARMYQFVSWVHEVGPEVVRNCHAWAGSAGIREPSVIARCLRDASTARMHSVADPIKMVNAAPHLIEQYADQARDRG</sequence>
<dbReference type="InterPro" id="IPR009100">
    <property type="entry name" value="AcylCoA_DH/oxidase_NM_dom_sf"/>
</dbReference>
<dbReference type="GO" id="GO:0003995">
    <property type="term" value="F:acyl-CoA dehydrogenase activity"/>
    <property type="evidence" value="ECO:0007669"/>
    <property type="project" value="TreeGrafter"/>
</dbReference>
<dbReference type="AlphaFoldDB" id="A0A1Y5PP58"/>
<dbReference type="Pfam" id="PF08028">
    <property type="entry name" value="Acyl-CoA_dh_2"/>
    <property type="match status" value="1"/>
</dbReference>
<evidence type="ECO:0000256" key="1">
    <source>
        <dbReference type="ARBA" id="ARBA00023002"/>
    </source>
</evidence>
<dbReference type="InterPro" id="IPR046373">
    <property type="entry name" value="Acyl-CoA_Oxase/DH_mid-dom_sf"/>
</dbReference>
<organism evidence="3">
    <name type="scientific">uncultured Sphingopyxis sp</name>
    <dbReference type="NCBI Taxonomy" id="310581"/>
    <lineage>
        <taxon>Bacteria</taxon>
        <taxon>Pseudomonadati</taxon>
        <taxon>Pseudomonadota</taxon>
        <taxon>Alphaproteobacteria</taxon>
        <taxon>Sphingomonadales</taxon>
        <taxon>Sphingomonadaceae</taxon>
        <taxon>Sphingopyxis</taxon>
        <taxon>environmental samples</taxon>
    </lineage>
</organism>
<dbReference type="EMBL" id="LT598653">
    <property type="protein sequence ID" value="SBV31751.1"/>
    <property type="molecule type" value="Genomic_DNA"/>
</dbReference>
<dbReference type="InterPro" id="IPR037069">
    <property type="entry name" value="AcylCoA_DH/ox_N_sf"/>
</dbReference>
<accession>A0A1Y5PP58</accession>
<dbReference type="SUPFAM" id="SSF47203">
    <property type="entry name" value="Acyl-CoA dehydrogenase C-terminal domain-like"/>
    <property type="match status" value="1"/>
</dbReference>
<dbReference type="InterPro" id="IPR013107">
    <property type="entry name" value="Acyl-CoA_DH_C"/>
</dbReference>
<proteinExistence type="predicted"/>
<evidence type="ECO:0000259" key="2">
    <source>
        <dbReference type="Pfam" id="PF08028"/>
    </source>
</evidence>